<evidence type="ECO:0000259" key="13">
    <source>
        <dbReference type="SMART" id="SM00968"/>
    </source>
</evidence>
<accession>A0A1Q2YBI4</accession>
<protein>
    <recommendedName>
        <fullName evidence="10">Structural maintenance of chromosomes protein</fullName>
    </recommendedName>
</protein>
<evidence type="ECO:0000313" key="15">
    <source>
        <dbReference type="Proteomes" id="UP000186136"/>
    </source>
</evidence>
<evidence type="ECO:0000256" key="9">
    <source>
        <dbReference type="ARBA" id="ARBA00023306"/>
    </source>
</evidence>
<proteinExistence type="inferred from homology"/>
<evidence type="ECO:0000256" key="11">
    <source>
        <dbReference type="SAM" id="Coils"/>
    </source>
</evidence>
<feature type="coiled-coil region" evidence="11">
    <location>
        <begin position="496"/>
        <end position="534"/>
    </location>
</feature>
<organism evidence="14 15">
    <name type="scientific">Pichia membranifaciens</name>
    <dbReference type="NCBI Taxonomy" id="4926"/>
    <lineage>
        <taxon>Eukaryota</taxon>
        <taxon>Fungi</taxon>
        <taxon>Dikarya</taxon>
        <taxon>Ascomycota</taxon>
        <taxon>Saccharomycotina</taxon>
        <taxon>Pichiomycetes</taxon>
        <taxon>Pichiales</taxon>
        <taxon>Pichiaceae</taxon>
        <taxon>Pichia</taxon>
    </lineage>
</organism>
<dbReference type="SUPFAM" id="SSF52540">
    <property type="entry name" value="P-loop containing nucleoside triphosphate hydrolases"/>
    <property type="match status" value="1"/>
</dbReference>
<dbReference type="GO" id="GO:0051301">
    <property type="term" value="P:cell division"/>
    <property type="evidence" value="ECO:0007669"/>
    <property type="project" value="UniProtKB-KW"/>
</dbReference>
<dbReference type="SUPFAM" id="SSF75553">
    <property type="entry name" value="Smc hinge domain"/>
    <property type="match status" value="1"/>
</dbReference>
<dbReference type="Gene3D" id="3.30.70.1620">
    <property type="match status" value="1"/>
</dbReference>
<dbReference type="GO" id="GO:0016887">
    <property type="term" value="F:ATP hydrolysis activity"/>
    <property type="evidence" value="ECO:0007669"/>
    <property type="project" value="InterPro"/>
</dbReference>
<dbReference type="CDD" id="cd03275">
    <property type="entry name" value="ABC_SMC1_euk"/>
    <property type="match status" value="2"/>
</dbReference>
<dbReference type="GO" id="GO:0005634">
    <property type="term" value="C:nucleus"/>
    <property type="evidence" value="ECO:0007669"/>
    <property type="project" value="UniProtKB-SubCell"/>
</dbReference>
<dbReference type="PANTHER" id="PTHR18937">
    <property type="entry name" value="STRUCTURAL MAINTENANCE OF CHROMOSOMES SMC FAMILY MEMBER"/>
    <property type="match status" value="1"/>
</dbReference>
<keyword evidence="4" id="KW-0158">Chromosome</keyword>
<evidence type="ECO:0000256" key="3">
    <source>
        <dbReference type="ARBA" id="ARBA00005597"/>
    </source>
</evidence>
<dbReference type="SMART" id="SM00968">
    <property type="entry name" value="SMC_hinge"/>
    <property type="match status" value="1"/>
</dbReference>
<keyword evidence="7 11" id="KW-0175">Coiled coil</keyword>
<dbReference type="Gene3D" id="3.40.50.300">
    <property type="entry name" value="P-loop containing nucleotide triphosphate hydrolases"/>
    <property type="match status" value="2"/>
</dbReference>
<keyword evidence="6" id="KW-0498">Mitosis</keyword>
<comment type="caution">
    <text evidence="14">The sequence shown here is derived from an EMBL/GenBank/DDBJ whole genome shotgun (WGS) entry which is preliminary data.</text>
</comment>
<dbReference type="InterPro" id="IPR024704">
    <property type="entry name" value="SMC"/>
</dbReference>
<dbReference type="Proteomes" id="UP000186136">
    <property type="component" value="Unassembled WGS sequence"/>
</dbReference>
<evidence type="ECO:0000256" key="10">
    <source>
        <dbReference type="PIRNR" id="PIRNR005719"/>
    </source>
</evidence>
<dbReference type="PANTHER" id="PTHR18937:SF12">
    <property type="entry name" value="STRUCTURAL MAINTENANCE OF CHROMOSOMES PROTEIN"/>
    <property type="match status" value="1"/>
</dbReference>
<evidence type="ECO:0000256" key="4">
    <source>
        <dbReference type="ARBA" id="ARBA00022454"/>
    </source>
</evidence>
<evidence type="ECO:0000256" key="12">
    <source>
        <dbReference type="SAM" id="MobiDB-lite"/>
    </source>
</evidence>
<dbReference type="GO" id="GO:0003677">
    <property type="term" value="F:DNA binding"/>
    <property type="evidence" value="ECO:0007669"/>
    <property type="project" value="TreeGrafter"/>
</dbReference>
<dbReference type="GO" id="GO:0008278">
    <property type="term" value="C:cohesin complex"/>
    <property type="evidence" value="ECO:0007669"/>
    <property type="project" value="InterPro"/>
</dbReference>
<dbReference type="InterPro" id="IPR036277">
    <property type="entry name" value="SMC_hinge_sf"/>
</dbReference>
<dbReference type="Pfam" id="PF02463">
    <property type="entry name" value="SMC_N"/>
    <property type="match status" value="1"/>
</dbReference>
<dbReference type="InterPro" id="IPR028468">
    <property type="entry name" value="Smc1_ABC"/>
</dbReference>
<evidence type="ECO:0000256" key="5">
    <source>
        <dbReference type="ARBA" id="ARBA00022618"/>
    </source>
</evidence>
<feature type="coiled-coil region" evidence="11">
    <location>
        <begin position="316"/>
        <end position="399"/>
    </location>
</feature>
<evidence type="ECO:0000256" key="8">
    <source>
        <dbReference type="ARBA" id="ARBA00023242"/>
    </source>
</evidence>
<feature type="domain" description="SMC hinge" evidence="13">
    <location>
        <begin position="559"/>
        <end position="675"/>
    </location>
</feature>
<evidence type="ECO:0000256" key="2">
    <source>
        <dbReference type="ARBA" id="ARBA00004286"/>
    </source>
</evidence>
<dbReference type="GO" id="GO:0005524">
    <property type="term" value="F:ATP binding"/>
    <property type="evidence" value="ECO:0007669"/>
    <property type="project" value="InterPro"/>
</dbReference>
<dbReference type="GO" id="GO:0007062">
    <property type="term" value="P:sister chromatid cohesion"/>
    <property type="evidence" value="ECO:0007669"/>
    <property type="project" value="InterPro"/>
</dbReference>
<gene>
    <name evidence="14" type="ORF">PMKS-000377</name>
</gene>
<keyword evidence="15" id="KW-1185">Reference proteome</keyword>
<feature type="coiled-coil region" evidence="11">
    <location>
        <begin position="749"/>
        <end position="804"/>
    </location>
</feature>
<reference evidence="14 15" key="1">
    <citation type="submission" date="2016-08" db="EMBL/GenBank/DDBJ databases">
        <title>Whole genome shotgun sequence of Pichia membranifaciens KS47-1.</title>
        <authorList>
            <person name="Konishi M."/>
            <person name="Ishida M."/>
            <person name="Arakawa T."/>
            <person name="Kato Y."/>
            <person name="Horiuchi J."/>
        </authorList>
    </citation>
    <scope>NUCLEOTIDE SEQUENCE [LARGE SCALE GENOMIC DNA]</scope>
    <source>
        <strain evidence="14 15">KS47-1</strain>
    </source>
</reference>
<dbReference type="PIRSF" id="PIRSF005719">
    <property type="entry name" value="SMC"/>
    <property type="match status" value="1"/>
</dbReference>
<dbReference type="InterPro" id="IPR010935">
    <property type="entry name" value="SMC_hinge"/>
</dbReference>
<keyword evidence="8 10" id="KW-0539">Nucleus</keyword>
<dbReference type="GO" id="GO:0007059">
    <property type="term" value="P:chromosome segregation"/>
    <property type="evidence" value="ECO:0007669"/>
    <property type="project" value="UniProtKB-ARBA"/>
</dbReference>
<dbReference type="InterPro" id="IPR027417">
    <property type="entry name" value="P-loop_NTPase"/>
</dbReference>
<evidence type="ECO:0000256" key="7">
    <source>
        <dbReference type="ARBA" id="ARBA00023054"/>
    </source>
</evidence>
<keyword evidence="9" id="KW-0131">Cell cycle</keyword>
<sequence>MGRLVGLELYNFKSYRGKTLVGFGTSYFTSIIGPNGSGKSNMMDAISFVLGVRSNQLRSKNINSLIYRGQVNDDAPQQDLGDEEEEADVVNEDSDMDVDKELEKDQPPRTTDPNSAYVVAIYEKSNKEILNLKREINPNGTSSFIVNGVQVSVSQYLKLLKEENILIKAKNFLVFQGDVEKVASQSPQDLTKMIESISGSINFRKEFDELKEEKEKAHDVTALKNSQKRNLKDEIKNLKAKCFEADQFDKKTKKLDHLIVTNYVSKLNYLDRLNDKLLLNLGTKNEEIDTISRGIEAKQEEYKNFIRTQSDEHMSIKEYESKIENDESALKAIKTSLIPLESETLQLNEKVKDYEKRIKQIELEREEQQLVVSDAAGVLSSIKTAYDNFKSEKEQEQEKVSKDHTGHNLSSFTSNIEMLTEYNKLRDEFLSKAGGLELNLNEFKEEQMFLTTEVEALGLSENIIKARISDLELKKSASESKQKQVKSQVKSNISSIKGYERELNSLESMRQSIKEKEQELNKELKSVLLRLNEINAVQRENAKERKLRETCATLKRLFPNVRGLLNDICKPKQKKYGVALAAILGRNFDAIIVDTISTATECIEYMKEQRLGVASFIPLDTVKVQPLDSNLRNLSENARPVIDTITYPAEFERAVQYVCGNSLVCDTIEIATSLRWSRGANVKLVTLDGALIHKSGLMTGGGSDNFNTKWDKSEVSLLTERKEELKFKISEIHSKVPDEMKDRVISEEIEILNSRLPEYERNLENATRSLRDIEVELKHEIDLLNESTNKKKDLEKKILAIDKRLAKEQTIYQNIQREIYEDFCAKYNFDGIEDYESNYCAKVAQEAKENSRYVKEIQRLQTKLEFEQERLDDYERHMTKLKKDKDNFHQSWLVLSEEREKVEDKIDEIKTELEVTKEDYTRLKQKAKVLLNKATNMESEIVSLKSDLKQTKKELVAIEEELDSLKLEKRSQLVNAKLENVQLPLLSGNLDDILIEDEGKAQSEVSQELETILSTIELDYSQLDDEYFVFIEGEGRTDTGDEDQVDFSPEAVEARCKLQIEKLREEVRGMHPDIRAREHLETAQERYKEVDAEFIEARNNEKELVSRFERVKDDRHEKFMKAFEHVSNNIDDVYKELTKSRASPLGGSAYLTLEDEDEPYSFGVKYHIMPPLKRFRDMENLSGGEKTIGALALLFAVHSFHPSPFFVLDEVDAALDNSNVNKIANYISKHRGPNFQFIVISLKNNLFERSDSLVGIYRDQGVNSSKILTLDLREYAEMA</sequence>
<name>A0A1Q2YBI4_9ASCO</name>
<dbReference type="Pfam" id="PF06470">
    <property type="entry name" value="SMC_hinge"/>
    <property type="match status" value="1"/>
</dbReference>
<keyword evidence="5" id="KW-0132">Cell division</keyword>
<feature type="coiled-coil region" evidence="11">
    <location>
        <begin position="843"/>
        <end position="975"/>
    </location>
</feature>
<evidence type="ECO:0000256" key="1">
    <source>
        <dbReference type="ARBA" id="ARBA00004123"/>
    </source>
</evidence>
<feature type="region of interest" description="Disordered" evidence="12">
    <location>
        <begin position="73"/>
        <end position="114"/>
    </location>
</feature>
<dbReference type="AlphaFoldDB" id="A0A1Q2YBI4"/>
<dbReference type="EMBL" id="BDGI01000012">
    <property type="protein sequence ID" value="GAV26916.1"/>
    <property type="molecule type" value="Genomic_DNA"/>
</dbReference>
<comment type="similarity">
    <text evidence="3">Belongs to the SMC family. SMC1 subfamily.</text>
</comment>
<evidence type="ECO:0000313" key="14">
    <source>
        <dbReference type="EMBL" id="GAV26916.1"/>
    </source>
</evidence>
<feature type="compositionally biased region" description="Basic and acidic residues" evidence="12">
    <location>
        <begin position="97"/>
        <end position="107"/>
    </location>
</feature>
<evidence type="ECO:0000256" key="6">
    <source>
        <dbReference type="ARBA" id="ARBA00022776"/>
    </source>
</evidence>
<dbReference type="OrthoDB" id="5575062at2759"/>
<dbReference type="InterPro" id="IPR003395">
    <property type="entry name" value="RecF/RecN/SMC_N"/>
</dbReference>
<comment type="subcellular location">
    <subcellularLocation>
        <location evidence="2">Chromosome</location>
    </subcellularLocation>
    <subcellularLocation>
        <location evidence="1 10">Nucleus</location>
    </subcellularLocation>
</comment>
<dbReference type="Gene3D" id="1.20.1060.20">
    <property type="match status" value="1"/>
</dbReference>
<feature type="compositionally biased region" description="Acidic residues" evidence="12">
    <location>
        <begin position="80"/>
        <end position="96"/>
    </location>
</feature>